<reference evidence="1 2" key="1">
    <citation type="submission" date="2017-10" db="EMBL/GenBank/DDBJ databases">
        <authorList>
            <person name="Banno H."/>
            <person name="Chua N.-H."/>
        </authorList>
    </citation>
    <scope>NUCLEOTIDE SEQUENCE [LARGE SCALE GENOMIC DNA]</scope>
    <source>
        <strain evidence="1 2">SCPM-O-B-7607</strain>
    </source>
</reference>
<gene>
    <name evidence="1" type="ORF">CS533_19640</name>
</gene>
<dbReference type="EMBL" id="PEHN01000042">
    <property type="protein sequence ID" value="PHZ25793.1"/>
    <property type="molecule type" value="Genomic_DNA"/>
</dbReference>
<dbReference type="Proteomes" id="UP000229378">
    <property type="component" value="Unassembled WGS sequence"/>
</dbReference>
<evidence type="ECO:0000313" key="1">
    <source>
        <dbReference type="EMBL" id="PHZ25793.1"/>
    </source>
</evidence>
<name>A0A2G4TXN8_YERBE</name>
<protein>
    <submittedName>
        <fullName evidence="1">Uncharacterized protein</fullName>
    </submittedName>
</protein>
<proteinExistence type="predicted"/>
<sequence>MHWILLCGVDGDFMNAPIWAKRLAIIDCKKVFWDGMRKFQDEGGNELVLSDRFEGDYQLLAERRLVPMKTNKRISG</sequence>
<dbReference type="AlphaFoldDB" id="A0A2G4TXN8"/>
<accession>A0A2G4TXN8</accession>
<organism evidence="1 2">
    <name type="scientific">Yersinia bercovieri</name>
    <dbReference type="NCBI Taxonomy" id="634"/>
    <lineage>
        <taxon>Bacteria</taxon>
        <taxon>Pseudomonadati</taxon>
        <taxon>Pseudomonadota</taxon>
        <taxon>Gammaproteobacteria</taxon>
        <taxon>Enterobacterales</taxon>
        <taxon>Yersiniaceae</taxon>
        <taxon>Yersinia</taxon>
    </lineage>
</organism>
<comment type="caution">
    <text evidence="1">The sequence shown here is derived from an EMBL/GenBank/DDBJ whole genome shotgun (WGS) entry which is preliminary data.</text>
</comment>
<evidence type="ECO:0000313" key="2">
    <source>
        <dbReference type="Proteomes" id="UP000229378"/>
    </source>
</evidence>